<dbReference type="EMBL" id="EAAA01002491">
    <property type="status" value="NOT_ANNOTATED_CDS"/>
    <property type="molecule type" value="Genomic_DNA"/>
</dbReference>
<evidence type="ECO:0000256" key="1">
    <source>
        <dbReference type="SAM" id="MobiDB-lite"/>
    </source>
</evidence>
<dbReference type="Gene3D" id="1.10.287.110">
    <property type="entry name" value="DnaJ domain"/>
    <property type="match status" value="1"/>
</dbReference>
<evidence type="ECO:0000259" key="2">
    <source>
        <dbReference type="PROSITE" id="PS50076"/>
    </source>
</evidence>
<dbReference type="Pfam" id="PF00226">
    <property type="entry name" value="DnaJ"/>
    <property type="match status" value="1"/>
</dbReference>
<dbReference type="SMART" id="SM00271">
    <property type="entry name" value="DnaJ"/>
    <property type="match status" value="1"/>
</dbReference>
<dbReference type="Proteomes" id="UP000008144">
    <property type="component" value="Chromosome 7"/>
</dbReference>
<proteinExistence type="predicted"/>
<dbReference type="AlphaFoldDB" id="F6Z2M9"/>
<sequence length="208" mass="24123">MSRLEACARVYGPLMQRLQYGKGHTQYSARHASNKIIGPLTPILIKQYCDLLGVSVTASEAKIKQAFYRKSLQVHPDHNKSVGSEERFTELSNAYQALIEDKKKFNRSERSSFIRKPNQNAGDIRPWFQSNHVRTNPTPTPTKHAERTPSKYKDFHNYNIDYSLVSTGVDKIIQNYGGTPGTWCNSYYQNQMKVDFHEHKERRRIEKE</sequence>
<accession>F6Z2M9</accession>
<reference evidence="3" key="3">
    <citation type="submission" date="2025-08" db="UniProtKB">
        <authorList>
            <consortium name="Ensembl"/>
        </authorList>
    </citation>
    <scope>IDENTIFICATION</scope>
</reference>
<evidence type="ECO:0000313" key="4">
    <source>
        <dbReference type="Proteomes" id="UP000008144"/>
    </source>
</evidence>
<reference evidence="3" key="2">
    <citation type="journal article" date="2008" name="Genome Biol.">
        <title>Improved genome assembly and evidence-based global gene model set for the chordate Ciona intestinalis: new insight into intron and operon populations.</title>
        <authorList>
            <person name="Satou Y."/>
            <person name="Mineta K."/>
            <person name="Ogasawara M."/>
            <person name="Sasakura Y."/>
            <person name="Shoguchi E."/>
            <person name="Ueno K."/>
            <person name="Yamada L."/>
            <person name="Matsumoto J."/>
            <person name="Wasserscheid J."/>
            <person name="Dewar K."/>
            <person name="Wiley G.B."/>
            <person name="Macmil S.L."/>
            <person name="Roe B.A."/>
            <person name="Zeller R.W."/>
            <person name="Hastings K.E."/>
            <person name="Lemaire P."/>
            <person name="Lindquist E."/>
            <person name="Endo T."/>
            <person name="Hotta K."/>
            <person name="Inaba K."/>
        </authorList>
    </citation>
    <scope>NUCLEOTIDE SEQUENCE [LARGE SCALE GENOMIC DNA]</scope>
    <source>
        <strain evidence="3">wild type</strain>
    </source>
</reference>
<dbReference type="InParanoid" id="F6Z2M9"/>
<dbReference type="STRING" id="7719.ENSCINP00000022465"/>
<dbReference type="Ensembl" id="ENSCINT00000022711.2">
    <property type="protein sequence ID" value="ENSCINP00000022465.2"/>
    <property type="gene ID" value="ENSCING00000011859.2"/>
</dbReference>
<name>F6Z2M9_CIOIN</name>
<reference evidence="3" key="4">
    <citation type="submission" date="2025-09" db="UniProtKB">
        <authorList>
            <consortium name="Ensembl"/>
        </authorList>
    </citation>
    <scope>IDENTIFICATION</scope>
</reference>
<protein>
    <recommendedName>
        <fullName evidence="2">J domain-containing protein</fullName>
    </recommendedName>
</protein>
<dbReference type="PRINTS" id="PR00625">
    <property type="entry name" value="JDOMAIN"/>
</dbReference>
<feature type="domain" description="J" evidence="2">
    <location>
        <begin position="47"/>
        <end position="114"/>
    </location>
</feature>
<organism evidence="3 4">
    <name type="scientific">Ciona intestinalis</name>
    <name type="common">Transparent sea squirt</name>
    <name type="synonym">Ascidia intestinalis</name>
    <dbReference type="NCBI Taxonomy" id="7719"/>
    <lineage>
        <taxon>Eukaryota</taxon>
        <taxon>Metazoa</taxon>
        <taxon>Chordata</taxon>
        <taxon>Tunicata</taxon>
        <taxon>Ascidiacea</taxon>
        <taxon>Phlebobranchia</taxon>
        <taxon>Cionidae</taxon>
        <taxon>Ciona</taxon>
    </lineage>
</organism>
<dbReference type="PROSITE" id="PS50076">
    <property type="entry name" value="DNAJ_2"/>
    <property type="match status" value="1"/>
</dbReference>
<dbReference type="PANTHER" id="PTHR44873:SF1">
    <property type="entry name" value="DNAJ HOMOLOG SUBFAMILY C MEMBER 30, MITOCHONDRIAL"/>
    <property type="match status" value="1"/>
</dbReference>
<keyword evidence="4" id="KW-1185">Reference proteome</keyword>
<evidence type="ECO:0000313" key="3">
    <source>
        <dbReference type="Ensembl" id="ENSCINP00000022465.2"/>
    </source>
</evidence>
<reference evidence="4" key="1">
    <citation type="journal article" date="2002" name="Science">
        <title>The draft genome of Ciona intestinalis: insights into chordate and vertebrate origins.</title>
        <authorList>
            <person name="Dehal P."/>
            <person name="Satou Y."/>
            <person name="Campbell R.K."/>
            <person name="Chapman J."/>
            <person name="Degnan B."/>
            <person name="De Tomaso A."/>
            <person name="Davidson B."/>
            <person name="Di Gregorio A."/>
            <person name="Gelpke M."/>
            <person name="Goodstein D.M."/>
            <person name="Harafuji N."/>
            <person name="Hastings K.E."/>
            <person name="Ho I."/>
            <person name="Hotta K."/>
            <person name="Huang W."/>
            <person name="Kawashima T."/>
            <person name="Lemaire P."/>
            <person name="Martinez D."/>
            <person name="Meinertzhagen I.A."/>
            <person name="Necula S."/>
            <person name="Nonaka M."/>
            <person name="Putnam N."/>
            <person name="Rash S."/>
            <person name="Saiga H."/>
            <person name="Satake M."/>
            <person name="Terry A."/>
            <person name="Yamada L."/>
            <person name="Wang H.G."/>
            <person name="Awazu S."/>
            <person name="Azumi K."/>
            <person name="Boore J."/>
            <person name="Branno M."/>
            <person name="Chin-Bow S."/>
            <person name="DeSantis R."/>
            <person name="Doyle S."/>
            <person name="Francino P."/>
            <person name="Keys D.N."/>
            <person name="Haga S."/>
            <person name="Hayashi H."/>
            <person name="Hino K."/>
            <person name="Imai K.S."/>
            <person name="Inaba K."/>
            <person name="Kano S."/>
            <person name="Kobayashi K."/>
            <person name="Kobayashi M."/>
            <person name="Lee B.I."/>
            <person name="Makabe K.W."/>
            <person name="Manohar C."/>
            <person name="Matassi G."/>
            <person name="Medina M."/>
            <person name="Mochizuki Y."/>
            <person name="Mount S."/>
            <person name="Morishita T."/>
            <person name="Miura S."/>
            <person name="Nakayama A."/>
            <person name="Nishizaka S."/>
            <person name="Nomoto H."/>
            <person name="Ohta F."/>
            <person name="Oishi K."/>
            <person name="Rigoutsos I."/>
            <person name="Sano M."/>
            <person name="Sasaki A."/>
            <person name="Sasakura Y."/>
            <person name="Shoguchi E."/>
            <person name="Shin-i T."/>
            <person name="Spagnuolo A."/>
            <person name="Stainier D."/>
            <person name="Suzuki M.M."/>
            <person name="Tassy O."/>
            <person name="Takatori N."/>
            <person name="Tokuoka M."/>
            <person name="Yagi K."/>
            <person name="Yoshizaki F."/>
            <person name="Wada S."/>
            <person name="Zhang C."/>
            <person name="Hyatt P.D."/>
            <person name="Larimer F."/>
            <person name="Detter C."/>
            <person name="Doggett N."/>
            <person name="Glavina T."/>
            <person name="Hawkins T."/>
            <person name="Richardson P."/>
            <person name="Lucas S."/>
            <person name="Kohara Y."/>
            <person name="Levine M."/>
            <person name="Satoh N."/>
            <person name="Rokhsar D.S."/>
        </authorList>
    </citation>
    <scope>NUCLEOTIDE SEQUENCE [LARGE SCALE GENOMIC DNA]</scope>
</reference>
<dbReference type="PANTHER" id="PTHR44873">
    <property type="entry name" value="DNAJ HOMOLOG SUBFAMILY C MEMBER 30, MITOCHONDRIAL"/>
    <property type="match status" value="1"/>
</dbReference>
<dbReference type="InterPro" id="IPR001623">
    <property type="entry name" value="DnaJ_domain"/>
</dbReference>
<dbReference type="InterPro" id="IPR053025">
    <property type="entry name" value="Mito_ATP_Synthase-Asso"/>
</dbReference>
<feature type="region of interest" description="Disordered" evidence="1">
    <location>
        <begin position="129"/>
        <end position="148"/>
    </location>
</feature>
<dbReference type="HOGENOM" id="CLU_1323490_0_0_1"/>
<dbReference type="InterPro" id="IPR036869">
    <property type="entry name" value="J_dom_sf"/>
</dbReference>
<dbReference type="CDD" id="cd06257">
    <property type="entry name" value="DnaJ"/>
    <property type="match status" value="1"/>
</dbReference>
<dbReference type="SUPFAM" id="SSF46565">
    <property type="entry name" value="Chaperone J-domain"/>
    <property type="match status" value="1"/>
</dbReference>